<dbReference type="AlphaFoldDB" id="A0A844GB74"/>
<evidence type="ECO:0000313" key="2">
    <source>
        <dbReference type="Proteomes" id="UP000446658"/>
    </source>
</evidence>
<sequence>MGRLQPPELTAPGGDSTEYRYDPLGRRIAKLSQGKTTLYGWDGDVLAFETQDDAAVHYLFEPGSFIPLARCTPTPSRV</sequence>
<protein>
    <recommendedName>
        <fullName evidence="3">YD repeat-containing protein</fullName>
    </recommendedName>
</protein>
<dbReference type="Proteomes" id="UP000446658">
    <property type="component" value="Unassembled WGS sequence"/>
</dbReference>
<comment type="caution">
    <text evidence="1">The sequence shown here is derived from an EMBL/GenBank/DDBJ whole genome shotgun (WGS) entry which is preliminary data.</text>
</comment>
<gene>
    <name evidence="1" type="ORF">GKE73_13955</name>
</gene>
<evidence type="ECO:0008006" key="3">
    <source>
        <dbReference type="Google" id="ProtNLM"/>
    </source>
</evidence>
<dbReference type="EMBL" id="WLYX01000001">
    <property type="protein sequence ID" value="MTD33746.1"/>
    <property type="molecule type" value="Genomic_DNA"/>
</dbReference>
<organism evidence="1 2">
    <name type="scientific">Paludibacterium denitrificans</name>
    <dbReference type="NCBI Taxonomy" id="2675226"/>
    <lineage>
        <taxon>Bacteria</taxon>
        <taxon>Pseudomonadati</taxon>
        <taxon>Pseudomonadota</taxon>
        <taxon>Betaproteobacteria</taxon>
        <taxon>Neisseriales</taxon>
        <taxon>Chromobacteriaceae</taxon>
        <taxon>Paludibacterium</taxon>
    </lineage>
</organism>
<accession>A0A844GB74</accession>
<keyword evidence="2" id="KW-1185">Reference proteome</keyword>
<proteinExistence type="predicted"/>
<evidence type="ECO:0000313" key="1">
    <source>
        <dbReference type="EMBL" id="MTD33746.1"/>
    </source>
</evidence>
<dbReference type="InterPro" id="IPR006530">
    <property type="entry name" value="YD"/>
</dbReference>
<name>A0A844GB74_9NEIS</name>
<dbReference type="Gene3D" id="2.180.10.10">
    <property type="entry name" value="RHS repeat-associated core"/>
    <property type="match status" value="1"/>
</dbReference>
<dbReference type="RefSeq" id="WP_230370834.1">
    <property type="nucleotide sequence ID" value="NZ_WLYX01000001.1"/>
</dbReference>
<reference evidence="1 2" key="1">
    <citation type="submission" date="2019-11" db="EMBL/GenBank/DDBJ databases">
        <title>Draft genome sequence of Paludibacterium sp. dN18-1.</title>
        <authorList>
            <person name="Im W.-T."/>
        </authorList>
    </citation>
    <scope>NUCLEOTIDE SEQUENCE [LARGE SCALE GENOMIC DNA]</scope>
    <source>
        <strain evidence="2">dN 18-1</strain>
    </source>
</reference>
<dbReference type="NCBIfam" id="TIGR01643">
    <property type="entry name" value="YD_repeat_2x"/>
    <property type="match status" value="1"/>
</dbReference>